<evidence type="ECO:0000313" key="3">
    <source>
        <dbReference type="Proteomes" id="UP000233417"/>
    </source>
</evidence>
<evidence type="ECO:0000313" key="2">
    <source>
        <dbReference type="EMBL" id="PKN02743.1"/>
    </source>
</evidence>
<protein>
    <submittedName>
        <fullName evidence="2">Uncharacterized protein</fullName>
    </submittedName>
</protein>
<dbReference type="Proteomes" id="UP000233417">
    <property type="component" value="Unassembled WGS sequence"/>
</dbReference>
<dbReference type="EMBL" id="PHAO01000001">
    <property type="protein sequence ID" value="PKN02743.1"/>
    <property type="molecule type" value="Genomic_DNA"/>
</dbReference>
<dbReference type="AlphaFoldDB" id="A0A2N2F3L5"/>
<feature type="transmembrane region" description="Helical" evidence="1">
    <location>
        <begin position="79"/>
        <end position="101"/>
    </location>
</feature>
<sequence length="104" mass="11421">MSKNPFVNSLVALAYIVVVVFTINIIDETEVNSGLAQYIMPVMVISLFTLSAAVMGYIFCFKPITLFLEGKKEEAVKLFLKTVGIFGIITLGLILFSILVIGQQ</sequence>
<accession>A0A2N2F3L5</accession>
<feature type="transmembrane region" description="Helical" evidence="1">
    <location>
        <begin position="38"/>
        <end position="59"/>
    </location>
</feature>
<proteinExistence type="predicted"/>
<name>A0A2N2F3L5_9BACT</name>
<comment type="caution">
    <text evidence="2">The sequence shown here is derived from an EMBL/GenBank/DDBJ whole genome shotgun (WGS) entry which is preliminary data.</text>
</comment>
<gene>
    <name evidence="2" type="ORF">CVU76_01765</name>
</gene>
<keyword evidence="1" id="KW-1133">Transmembrane helix</keyword>
<reference evidence="2 3" key="1">
    <citation type="journal article" date="2017" name="ISME J.">
        <title>Potential for microbial H2 and metal transformations associated with novel bacteria and archaea in deep terrestrial subsurface sediments.</title>
        <authorList>
            <person name="Hernsdorf A.W."/>
            <person name="Amano Y."/>
            <person name="Miyakawa K."/>
            <person name="Ise K."/>
            <person name="Suzuki Y."/>
            <person name="Anantharaman K."/>
            <person name="Probst A."/>
            <person name="Burstein D."/>
            <person name="Thomas B.C."/>
            <person name="Banfield J.F."/>
        </authorList>
    </citation>
    <scope>NUCLEOTIDE SEQUENCE [LARGE SCALE GENOMIC DNA]</scope>
    <source>
        <strain evidence="2">HGW-Dojkabacteria-1</strain>
    </source>
</reference>
<keyword evidence="1" id="KW-0472">Membrane</keyword>
<keyword evidence="1" id="KW-0812">Transmembrane</keyword>
<organism evidence="2 3">
    <name type="scientific">Candidatus Dojkabacteria bacterium HGW-Dojkabacteria-1</name>
    <dbReference type="NCBI Taxonomy" id="2013761"/>
    <lineage>
        <taxon>Bacteria</taxon>
        <taxon>Candidatus Dojkabacteria</taxon>
    </lineage>
</organism>
<feature type="transmembrane region" description="Helical" evidence="1">
    <location>
        <begin position="6"/>
        <end position="26"/>
    </location>
</feature>
<evidence type="ECO:0000256" key="1">
    <source>
        <dbReference type="SAM" id="Phobius"/>
    </source>
</evidence>